<evidence type="ECO:0000313" key="2">
    <source>
        <dbReference type="Proteomes" id="UP000800036"/>
    </source>
</evidence>
<dbReference type="EMBL" id="ML976718">
    <property type="protein sequence ID" value="KAF1968603.1"/>
    <property type="molecule type" value="Genomic_DNA"/>
</dbReference>
<name>A0A6A5UTS8_9PLEO</name>
<reference evidence="1" key="1">
    <citation type="journal article" date="2020" name="Stud. Mycol.">
        <title>101 Dothideomycetes genomes: a test case for predicting lifestyles and emergence of pathogens.</title>
        <authorList>
            <person name="Haridas S."/>
            <person name="Albert R."/>
            <person name="Binder M."/>
            <person name="Bloem J."/>
            <person name="Labutti K."/>
            <person name="Salamov A."/>
            <person name="Andreopoulos B."/>
            <person name="Baker S."/>
            <person name="Barry K."/>
            <person name="Bills G."/>
            <person name="Bluhm B."/>
            <person name="Cannon C."/>
            <person name="Castanera R."/>
            <person name="Culley D."/>
            <person name="Daum C."/>
            <person name="Ezra D."/>
            <person name="Gonzalez J."/>
            <person name="Henrissat B."/>
            <person name="Kuo A."/>
            <person name="Liang C."/>
            <person name="Lipzen A."/>
            <person name="Lutzoni F."/>
            <person name="Magnuson J."/>
            <person name="Mondo S."/>
            <person name="Nolan M."/>
            <person name="Ohm R."/>
            <person name="Pangilinan J."/>
            <person name="Park H.-J."/>
            <person name="Ramirez L."/>
            <person name="Alfaro M."/>
            <person name="Sun H."/>
            <person name="Tritt A."/>
            <person name="Yoshinaga Y."/>
            <person name="Zwiers L.-H."/>
            <person name="Turgeon B."/>
            <person name="Goodwin S."/>
            <person name="Spatafora J."/>
            <person name="Crous P."/>
            <person name="Grigoriev I."/>
        </authorList>
    </citation>
    <scope>NUCLEOTIDE SEQUENCE</scope>
    <source>
        <strain evidence="1">CBS 107.79</strain>
    </source>
</reference>
<dbReference type="Proteomes" id="UP000800036">
    <property type="component" value="Unassembled WGS sequence"/>
</dbReference>
<accession>A0A6A5UTS8</accession>
<proteinExistence type="predicted"/>
<protein>
    <submittedName>
        <fullName evidence="1">Uncharacterized protein</fullName>
    </submittedName>
</protein>
<feature type="non-terminal residue" evidence="1">
    <location>
        <position position="189"/>
    </location>
</feature>
<gene>
    <name evidence="1" type="ORF">BU23DRAFT_558335</name>
</gene>
<dbReference type="AlphaFoldDB" id="A0A6A5UTS8"/>
<keyword evidence="2" id="KW-1185">Reference proteome</keyword>
<sequence length="189" mass="21420">ALIIFRRHYGLSFPKISTVFSITDLAAGKAYRRVENATEGDSLQALLAAAPNSRGQQLRHNITVYGTYRVHEAVQHGCAEADITLTEKTVLNIAREHRDERHLYAITRGVRPKKPALDSNDEDERLEHYAWLKAEYNLHFPHLIFQRISRPVGRDSNLYAAPATPPKFNLMTYAATSTDTICAYQRPCL</sequence>
<evidence type="ECO:0000313" key="1">
    <source>
        <dbReference type="EMBL" id="KAF1968603.1"/>
    </source>
</evidence>
<organism evidence="1 2">
    <name type="scientific">Bimuria novae-zelandiae CBS 107.79</name>
    <dbReference type="NCBI Taxonomy" id="1447943"/>
    <lineage>
        <taxon>Eukaryota</taxon>
        <taxon>Fungi</taxon>
        <taxon>Dikarya</taxon>
        <taxon>Ascomycota</taxon>
        <taxon>Pezizomycotina</taxon>
        <taxon>Dothideomycetes</taxon>
        <taxon>Pleosporomycetidae</taxon>
        <taxon>Pleosporales</taxon>
        <taxon>Massarineae</taxon>
        <taxon>Didymosphaeriaceae</taxon>
        <taxon>Bimuria</taxon>
    </lineage>
</organism>
<feature type="non-terminal residue" evidence="1">
    <location>
        <position position="1"/>
    </location>
</feature>